<dbReference type="EMBL" id="AMQN01006042">
    <property type="status" value="NOT_ANNOTATED_CDS"/>
    <property type="molecule type" value="Genomic_DNA"/>
</dbReference>
<dbReference type="EMBL" id="KB297448">
    <property type="protein sequence ID" value="ELU10521.1"/>
    <property type="molecule type" value="Genomic_DNA"/>
</dbReference>
<feature type="transmembrane region" description="Helical" evidence="12">
    <location>
        <begin position="569"/>
        <end position="589"/>
    </location>
</feature>
<name>R7V2F5_CAPTE</name>
<feature type="region of interest" description="Disordered" evidence="11">
    <location>
        <begin position="73"/>
        <end position="92"/>
    </location>
</feature>
<evidence type="ECO:0000256" key="11">
    <source>
        <dbReference type="SAM" id="MobiDB-lite"/>
    </source>
</evidence>
<keyword evidence="4" id="KW-1003">Cell membrane</keyword>
<evidence type="ECO:0000313" key="14">
    <source>
        <dbReference type="EnsemblMetazoa" id="CapteP200837"/>
    </source>
</evidence>
<evidence type="ECO:0000256" key="9">
    <source>
        <dbReference type="ARBA" id="ARBA00023136"/>
    </source>
</evidence>
<evidence type="ECO:0000256" key="2">
    <source>
        <dbReference type="ARBA" id="ARBA00006513"/>
    </source>
</evidence>
<feature type="transmembrane region" description="Helical" evidence="12">
    <location>
        <begin position="393"/>
        <end position="413"/>
    </location>
</feature>
<accession>R7V2F5</accession>
<dbReference type="OrthoDB" id="6429739at2759"/>
<feature type="transmembrane region" description="Helical" evidence="12">
    <location>
        <begin position="425"/>
        <end position="448"/>
    </location>
</feature>
<dbReference type="STRING" id="283909.R7V2F5"/>
<dbReference type="OMA" id="VHLDLTW"/>
<feature type="transmembrane region" description="Helical" evidence="12">
    <location>
        <begin position="460"/>
        <end position="480"/>
    </location>
</feature>
<dbReference type="InterPro" id="IPR004878">
    <property type="entry name" value="Otopetrin"/>
</dbReference>
<evidence type="ECO:0000256" key="4">
    <source>
        <dbReference type="ARBA" id="ARBA00022475"/>
    </source>
</evidence>
<comment type="similarity">
    <text evidence="2">Belongs to the otopetrin family.</text>
</comment>
<dbReference type="EnsemblMetazoa" id="CapteT200837">
    <property type="protein sequence ID" value="CapteP200837"/>
    <property type="gene ID" value="CapteG200837"/>
</dbReference>
<proteinExistence type="inferred from homology"/>
<evidence type="ECO:0000256" key="12">
    <source>
        <dbReference type="SAM" id="Phobius"/>
    </source>
</evidence>
<comment type="subcellular location">
    <subcellularLocation>
        <location evidence="1">Cell membrane</location>
        <topology evidence="1">Multi-pass membrane protein</topology>
    </subcellularLocation>
</comment>
<dbReference type="PANTHER" id="PTHR21522">
    <property type="entry name" value="PROTON CHANNEL OTOP"/>
    <property type="match status" value="1"/>
</dbReference>
<protein>
    <recommendedName>
        <fullName evidence="16">Otopetrin</fullName>
    </recommendedName>
</protein>
<dbReference type="AlphaFoldDB" id="R7V2F5"/>
<evidence type="ECO:0000256" key="8">
    <source>
        <dbReference type="ARBA" id="ARBA00023065"/>
    </source>
</evidence>
<dbReference type="HOGENOM" id="CLU_011508_0_1_1"/>
<keyword evidence="6" id="KW-0375">Hydrogen ion transport</keyword>
<keyword evidence="5 12" id="KW-0812">Transmembrane</keyword>
<keyword evidence="3" id="KW-0813">Transport</keyword>
<evidence type="ECO:0000256" key="5">
    <source>
        <dbReference type="ARBA" id="ARBA00022692"/>
    </source>
</evidence>
<dbReference type="GO" id="GO:0015252">
    <property type="term" value="F:proton channel activity"/>
    <property type="evidence" value="ECO:0007669"/>
    <property type="project" value="InterPro"/>
</dbReference>
<evidence type="ECO:0008006" key="16">
    <source>
        <dbReference type="Google" id="ProtNLM"/>
    </source>
</evidence>
<dbReference type="Proteomes" id="UP000014760">
    <property type="component" value="Unassembled WGS sequence"/>
</dbReference>
<sequence length="629" mass="70505">MASTNAGLDGIRNPRQVSPPVDAMSMNSMFIPQPARHSQTSLVYSVFLHGGSIVFLVYVQIFHVYLPNQEAEKEANEHPPVQTPRATSPQTVRQGFLNPVMEDSISLPGSDLMTPVSGSSLPRSAPSGPSSTLIMGDAMKAVRRRRRSRIAMASIPETNEVDMEDDLHLFLSTKHGTASFSHEATSFFMRLGALLFAIGHIVYLALQIEYTIGLQHYHHCPGVRSELHYPYYTWMAFLLVQTFFLFKNKDLSVTDHKPLVKFGLMHVAATNVCVWVRVLVFEVMEAIHESNHHKPHPVVNASQNSTDCDEFQPLLDDLSPFLFPFVLEYSLVGAAAMMSMYESIDFFLTKGIMEVLTTAVRRSHHIHQMKLQHFHAGKHEDEEGLSKSHTGMYFGFMVLAGTIVSMSLSMYWASKDKEWDSDLTFLLTDIIIISLLLLASISAIASFRKLGYASSRDNKIDAILIFISFAGLFLLELYTFVASVQSINANGIAASTVLDSVCAVLSIAQGGLQVVFIIDSMHRYVVFQKQNKEKPGREMVTFLIVVNVSTWLFKTIQEKHLSVSDESGFFGDVAWAIILNLSLPLLLFFRFHSSICLAHIWHTAYVREEDPFSPEDLAVDIVKDLQTRM</sequence>
<feature type="transmembrane region" description="Helical" evidence="12">
    <location>
        <begin position="258"/>
        <end position="280"/>
    </location>
</feature>
<reference evidence="14" key="3">
    <citation type="submission" date="2015-06" db="UniProtKB">
        <authorList>
            <consortium name="EnsemblMetazoa"/>
        </authorList>
    </citation>
    <scope>IDENTIFICATION</scope>
</reference>
<evidence type="ECO:0000313" key="13">
    <source>
        <dbReference type="EMBL" id="ELU10521.1"/>
    </source>
</evidence>
<feature type="transmembrane region" description="Helical" evidence="12">
    <location>
        <begin position="187"/>
        <end position="208"/>
    </location>
</feature>
<feature type="transmembrane region" description="Helical" evidence="12">
    <location>
        <begin position="228"/>
        <end position="246"/>
    </location>
</feature>
<evidence type="ECO:0000313" key="15">
    <source>
        <dbReference type="Proteomes" id="UP000014760"/>
    </source>
</evidence>
<gene>
    <name evidence="13" type="ORF">CAPTEDRAFT_200837</name>
</gene>
<evidence type="ECO:0000256" key="10">
    <source>
        <dbReference type="ARBA" id="ARBA00023303"/>
    </source>
</evidence>
<evidence type="ECO:0000256" key="1">
    <source>
        <dbReference type="ARBA" id="ARBA00004651"/>
    </source>
</evidence>
<reference evidence="13 15" key="2">
    <citation type="journal article" date="2013" name="Nature">
        <title>Insights into bilaterian evolution from three spiralian genomes.</title>
        <authorList>
            <person name="Simakov O."/>
            <person name="Marletaz F."/>
            <person name="Cho S.J."/>
            <person name="Edsinger-Gonzales E."/>
            <person name="Havlak P."/>
            <person name="Hellsten U."/>
            <person name="Kuo D.H."/>
            <person name="Larsson T."/>
            <person name="Lv J."/>
            <person name="Arendt D."/>
            <person name="Savage R."/>
            <person name="Osoegawa K."/>
            <person name="de Jong P."/>
            <person name="Grimwood J."/>
            <person name="Chapman J.A."/>
            <person name="Shapiro H."/>
            <person name="Aerts A."/>
            <person name="Otillar R.P."/>
            <person name="Terry A.Y."/>
            <person name="Boore J.L."/>
            <person name="Grigoriev I.V."/>
            <person name="Lindberg D.R."/>
            <person name="Seaver E.C."/>
            <person name="Weisblat D.A."/>
            <person name="Putnam N.H."/>
            <person name="Rokhsar D.S."/>
        </authorList>
    </citation>
    <scope>NUCLEOTIDE SEQUENCE</scope>
    <source>
        <strain evidence="13 15">I ESC-2004</strain>
    </source>
</reference>
<keyword evidence="7 12" id="KW-1133">Transmembrane helix</keyword>
<evidence type="ECO:0000256" key="3">
    <source>
        <dbReference type="ARBA" id="ARBA00022448"/>
    </source>
</evidence>
<feature type="transmembrane region" description="Helical" evidence="12">
    <location>
        <begin position="321"/>
        <end position="341"/>
    </location>
</feature>
<feature type="transmembrane region" description="Helical" evidence="12">
    <location>
        <begin position="492"/>
        <end position="518"/>
    </location>
</feature>
<evidence type="ECO:0000256" key="6">
    <source>
        <dbReference type="ARBA" id="ARBA00022781"/>
    </source>
</evidence>
<evidence type="ECO:0000256" key="7">
    <source>
        <dbReference type="ARBA" id="ARBA00022989"/>
    </source>
</evidence>
<reference evidence="15" key="1">
    <citation type="submission" date="2012-12" db="EMBL/GenBank/DDBJ databases">
        <authorList>
            <person name="Hellsten U."/>
            <person name="Grimwood J."/>
            <person name="Chapman J.A."/>
            <person name="Shapiro H."/>
            <person name="Aerts A."/>
            <person name="Otillar R.P."/>
            <person name="Terry A.Y."/>
            <person name="Boore J.L."/>
            <person name="Simakov O."/>
            <person name="Marletaz F."/>
            <person name="Cho S.-J."/>
            <person name="Edsinger-Gonzales E."/>
            <person name="Havlak P."/>
            <person name="Kuo D.-H."/>
            <person name="Larsson T."/>
            <person name="Lv J."/>
            <person name="Arendt D."/>
            <person name="Savage R."/>
            <person name="Osoegawa K."/>
            <person name="de Jong P."/>
            <person name="Lindberg D.R."/>
            <person name="Seaver E.C."/>
            <person name="Weisblat D.A."/>
            <person name="Putnam N.H."/>
            <person name="Grigoriev I.V."/>
            <person name="Rokhsar D.S."/>
        </authorList>
    </citation>
    <scope>NUCLEOTIDE SEQUENCE</scope>
    <source>
        <strain evidence="15">I ESC-2004</strain>
    </source>
</reference>
<organism evidence="13">
    <name type="scientific">Capitella teleta</name>
    <name type="common">Polychaete worm</name>
    <dbReference type="NCBI Taxonomy" id="283909"/>
    <lineage>
        <taxon>Eukaryota</taxon>
        <taxon>Metazoa</taxon>
        <taxon>Spiralia</taxon>
        <taxon>Lophotrochozoa</taxon>
        <taxon>Annelida</taxon>
        <taxon>Polychaeta</taxon>
        <taxon>Sedentaria</taxon>
        <taxon>Scolecida</taxon>
        <taxon>Capitellidae</taxon>
        <taxon>Capitella</taxon>
    </lineage>
</organism>
<keyword evidence="15" id="KW-1185">Reference proteome</keyword>
<keyword evidence="10" id="KW-0407">Ion channel</keyword>
<dbReference type="PANTHER" id="PTHR21522:SF32">
    <property type="entry name" value="OTOPETRIN-2"/>
    <property type="match status" value="1"/>
</dbReference>
<dbReference type="GO" id="GO:0005886">
    <property type="term" value="C:plasma membrane"/>
    <property type="evidence" value="ECO:0007669"/>
    <property type="project" value="UniProtKB-SubCell"/>
</dbReference>
<feature type="transmembrane region" description="Helical" evidence="12">
    <location>
        <begin position="539"/>
        <end position="557"/>
    </location>
</feature>
<feature type="transmembrane region" description="Helical" evidence="12">
    <location>
        <begin position="42"/>
        <end position="66"/>
    </location>
</feature>
<dbReference type="Pfam" id="PF03189">
    <property type="entry name" value="Otopetrin"/>
    <property type="match status" value="1"/>
</dbReference>
<keyword evidence="9 12" id="KW-0472">Membrane</keyword>
<keyword evidence="8" id="KW-0406">Ion transport</keyword>